<evidence type="ECO:0000256" key="7">
    <source>
        <dbReference type="ARBA" id="ARBA00022525"/>
    </source>
</evidence>
<keyword evidence="14" id="KW-1185">Reference proteome</keyword>
<feature type="domain" description="PLD phosphodiesterase" evidence="12">
    <location>
        <begin position="117"/>
        <end position="144"/>
    </location>
</feature>
<evidence type="ECO:0000256" key="1">
    <source>
        <dbReference type="ARBA" id="ARBA00000798"/>
    </source>
</evidence>
<dbReference type="GO" id="GO:0016042">
    <property type="term" value="P:lipid catabolic process"/>
    <property type="evidence" value="ECO:0007669"/>
    <property type="project" value="UniProtKB-KW"/>
</dbReference>
<dbReference type="Pfam" id="PF13091">
    <property type="entry name" value="PLDc_2"/>
    <property type="match status" value="2"/>
</dbReference>
<comment type="subcellular location">
    <subcellularLocation>
        <location evidence="3">Secreted</location>
    </subcellularLocation>
</comment>
<dbReference type="EC" id="3.1.4.4" evidence="5"/>
<dbReference type="PANTHER" id="PTHR43856">
    <property type="entry name" value="CARDIOLIPIN HYDROLASE"/>
    <property type="match status" value="1"/>
</dbReference>
<dbReference type="InterPro" id="IPR051406">
    <property type="entry name" value="PLD_domain"/>
</dbReference>
<dbReference type="Proteomes" id="UP000503336">
    <property type="component" value="Chromosome"/>
</dbReference>
<dbReference type="GO" id="GO:0005576">
    <property type="term" value="C:extracellular region"/>
    <property type="evidence" value="ECO:0007669"/>
    <property type="project" value="UniProtKB-SubCell"/>
</dbReference>
<dbReference type="AlphaFoldDB" id="A0A7L5BW13"/>
<evidence type="ECO:0000259" key="12">
    <source>
        <dbReference type="PROSITE" id="PS50035"/>
    </source>
</evidence>
<dbReference type="SUPFAM" id="SSF56024">
    <property type="entry name" value="Phospholipase D/nuclease"/>
    <property type="match status" value="2"/>
</dbReference>
<name>A0A7L5BW13_9RHOB</name>
<evidence type="ECO:0000256" key="4">
    <source>
        <dbReference type="ARBA" id="ARBA00008664"/>
    </source>
</evidence>
<gene>
    <name evidence="13" type="ORF">G5B40_00620</name>
</gene>
<keyword evidence="10" id="KW-0443">Lipid metabolism</keyword>
<comment type="function">
    <text evidence="2">Could be a virulence factor.</text>
</comment>
<dbReference type="KEGG" id="hdh:G5B40_00620"/>
<evidence type="ECO:0000313" key="13">
    <source>
        <dbReference type="EMBL" id="QIE54074.1"/>
    </source>
</evidence>
<evidence type="ECO:0000256" key="6">
    <source>
        <dbReference type="ARBA" id="ARBA00018392"/>
    </source>
</evidence>
<sequence>MPIEIGDRIKFHLGPDTAAPGLDDLEAAIVDFIDGATKRLDIAVQELESRPILEAILRAEIERKVQVRMVLEADYLVANRRPKTVAEAFESAGPREANRLLAAAALRTTIWLRSDFNPHIFHQKFIIRDGESVLTGSTNFTPTGVGRARQGGNLNHVITIESREIAKIYSREFSDIAKGNFGRDSTHSDHPPEIVVDGVRFKICFAPEHNPEMEIAKRINKAMDRIDFAIFTFSQSSAIDDAMEMAMRAGVKIAGALDGMQGNQAWAPTRRLIQEGADLKRVKKDYGRVNKLHHKMMVIDEATLVIGSFNYTGPANLVNDENIIVITSDDACGAALPLIRGARAEIERIICAHGSSFNFN</sequence>
<feature type="domain" description="PLD phosphodiesterase" evidence="12">
    <location>
        <begin position="288"/>
        <end position="315"/>
    </location>
</feature>
<dbReference type="EMBL" id="CP049056">
    <property type="protein sequence ID" value="QIE54074.1"/>
    <property type="molecule type" value="Genomic_DNA"/>
</dbReference>
<dbReference type="Gene3D" id="3.30.870.10">
    <property type="entry name" value="Endonuclease Chain A"/>
    <property type="match status" value="2"/>
</dbReference>
<dbReference type="InterPro" id="IPR025202">
    <property type="entry name" value="PLD-like_dom"/>
</dbReference>
<accession>A0A7L5BW13</accession>
<comment type="similarity">
    <text evidence="4">Belongs to the phospholipase D family.</text>
</comment>
<dbReference type="GO" id="GO:0016891">
    <property type="term" value="F:RNA endonuclease activity producing 5'-phosphomonoesters, hydrolytic mechanism"/>
    <property type="evidence" value="ECO:0007669"/>
    <property type="project" value="TreeGrafter"/>
</dbReference>
<proteinExistence type="inferred from homology"/>
<evidence type="ECO:0000256" key="2">
    <source>
        <dbReference type="ARBA" id="ARBA00003145"/>
    </source>
</evidence>
<dbReference type="CDD" id="cd09116">
    <property type="entry name" value="PLDc_Nuc_like"/>
    <property type="match status" value="1"/>
</dbReference>
<dbReference type="GO" id="GO:0006793">
    <property type="term" value="P:phosphorus metabolic process"/>
    <property type="evidence" value="ECO:0007669"/>
    <property type="project" value="UniProtKB-ARBA"/>
</dbReference>
<dbReference type="PANTHER" id="PTHR43856:SF1">
    <property type="entry name" value="MITOCHONDRIAL CARDIOLIPIN HYDROLASE"/>
    <property type="match status" value="1"/>
</dbReference>
<evidence type="ECO:0000313" key="14">
    <source>
        <dbReference type="Proteomes" id="UP000503336"/>
    </source>
</evidence>
<protein>
    <recommendedName>
        <fullName evidence="6">Phospholipase D</fullName>
        <ecNumber evidence="5">3.1.4.4</ecNumber>
    </recommendedName>
    <alternativeName>
        <fullName evidence="11">Choline phosphatase</fullName>
    </alternativeName>
</protein>
<dbReference type="GO" id="GO:0004630">
    <property type="term" value="F:phospholipase D activity"/>
    <property type="evidence" value="ECO:0007669"/>
    <property type="project" value="UniProtKB-EC"/>
</dbReference>
<keyword evidence="9" id="KW-0442">Lipid degradation</keyword>
<comment type="catalytic activity">
    <reaction evidence="1">
        <text>a 1,2-diacyl-sn-glycero-3-phosphocholine + H2O = a 1,2-diacyl-sn-glycero-3-phosphate + choline + H(+)</text>
        <dbReference type="Rhea" id="RHEA:14445"/>
        <dbReference type="ChEBI" id="CHEBI:15354"/>
        <dbReference type="ChEBI" id="CHEBI:15377"/>
        <dbReference type="ChEBI" id="CHEBI:15378"/>
        <dbReference type="ChEBI" id="CHEBI:57643"/>
        <dbReference type="ChEBI" id="CHEBI:58608"/>
        <dbReference type="EC" id="3.1.4.4"/>
    </reaction>
</comment>
<dbReference type="InterPro" id="IPR001736">
    <property type="entry name" value="PLipase_D/transphosphatidylase"/>
</dbReference>
<evidence type="ECO:0000256" key="3">
    <source>
        <dbReference type="ARBA" id="ARBA00004613"/>
    </source>
</evidence>
<organism evidence="13 14">
    <name type="scientific">Pikeienuella piscinae</name>
    <dbReference type="NCBI Taxonomy" id="2748098"/>
    <lineage>
        <taxon>Bacteria</taxon>
        <taxon>Pseudomonadati</taxon>
        <taxon>Pseudomonadota</taxon>
        <taxon>Alphaproteobacteria</taxon>
        <taxon>Rhodobacterales</taxon>
        <taxon>Paracoccaceae</taxon>
        <taxon>Pikeienuella</taxon>
    </lineage>
</organism>
<keyword evidence="8" id="KW-0378">Hydrolase</keyword>
<keyword evidence="7" id="KW-0964">Secreted</keyword>
<evidence type="ECO:0000256" key="10">
    <source>
        <dbReference type="ARBA" id="ARBA00023098"/>
    </source>
</evidence>
<evidence type="ECO:0000256" key="5">
    <source>
        <dbReference type="ARBA" id="ARBA00012027"/>
    </source>
</evidence>
<evidence type="ECO:0000256" key="11">
    <source>
        <dbReference type="ARBA" id="ARBA00029594"/>
    </source>
</evidence>
<evidence type="ECO:0000256" key="8">
    <source>
        <dbReference type="ARBA" id="ARBA00022801"/>
    </source>
</evidence>
<dbReference type="SMART" id="SM00155">
    <property type="entry name" value="PLDc"/>
    <property type="match status" value="2"/>
</dbReference>
<reference evidence="13 14" key="1">
    <citation type="submission" date="2020-02" db="EMBL/GenBank/DDBJ databases">
        <title>complete genome sequence of Rhodobacteraceae bacterium.</title>
        <authorList>
            <person name="Park J."/>
            <person name="Kim Y.-S."/>
            <person name="Kim K.-H."/>
        </authorList>
    </citation>
    <scope>NUCLEOTIDE SEQUENCE [LARGE SCALE GENOMIC DNA]</scope>
    <source>
        <strain evidence="13 14">RR4-56</strain>
    </source>
</reference>
<dbReference type="PROSITE" id="PS50035">
    <property type="entry name" value="PLD"/>
    <property type="match status" value="2"/>
</dbReference>
<evidence type="ECO:0000256" key="9">
    <source>
        <dbReference type="ARBA" id="ARBA00022963"/>
    </source>
</evidence>
<dbReference type="RefSeq" id="WP_165093737.1">
    <property type="nucleotide sequence ID" value="NZ_CP049056.1"/>
</dbReference>